<dbReference type="AlphaFoldDB" id="A0A195FDQ8"/>
<dbReference type="Proteomes" id="UP000078541">
    <property type="component" value="Unassembled WGS sequence"/>
</dbReference>
<evidence type="ECO:0000256" key="1">
    <source>
        <dbReference type="SAM" id="MobiDB-lite"/>
    </source>
</evidence>
<name>A0A195FDQ8_9HYME</name>
<protein>
    <submittedName>
        <fullName evidence="2">Uncharacterized protein</fullName>
    </submittedName>
</protein>
<gene>
    <name evidence="2" type="ORF">ALC56_07377</name>
</gene>
<reference evidence="2 3" key="1">
    <citation type="submission" date="2016-03" db="EMBL/GenBank/DDBJ databases">
        <title>Trachymyrmex septentrionalis WGS genome.</title>
        <authorList>
            <person name="Nygaard S."/>
            <person name="Hu H."/>
            <person name="Boomsma J."/>
            <person name="Zhang G."/>
        </authorList>
    </citation>
    <scope>NUCLEOTIDE SEQUENCE [LARGE SCALE GENOMIC DNA]</scope>
    <source>
        <strain evidence="2">Tsep2-gDNA-1</strain>
        <tissue evidence="2">Whole body</tissue>
    </source>
</reference>
<evidence type="ECO:0000313" key="3">
    <source>
        <dbReference type="Proteomes" id="UP000078541"/>
    </source>
</evidence>
<keyword evidence="3" id="KW-1185">Reference proteome</keyword>
<feature type="region of interest" description="Disordered" evidence="1">
    <location>
        <begin position="68"/>
        <end position="91"/>
    </location>
</feature>
<accession>A0A195FDQ8</accession>
<evidence type="ECO:0000313" key="2">
    <source>
        <dbReference type="EMBL" id="KYN38337.1"/>
    </source>
</evidence>
<organism evidence="2 3">
    <name type="scientific">Trachymyrmex septentrionalis</name>
    <dbReference type="NCBI Taxonomy" id="34720"/>
    <lineage>
        <taxon>Eukaryota</taxon>
        <taxon>Metazoa</taxon>
        <taxon>Ecdysozoa</taxon>
        <taxon>Arthropoda</taxon>
        <taxon>Hexapoda</taxon>
        <taxon>Insecta</taxon>
        <taxon>Pterygota</taxon>
        <taxon>Neoptera</taxon>
        <taxon>Endopterygota</taxon>
        <taxon>Hymenoptera</taxon>
        <taxon>Apocrita</taxon>
        <taxon>Aculeata</taxon>
        <taxon>Formicoidea</taxon>
        <taxon>Formicidae</taxon>
        <taxon>Myrmicinae</taxon>
        <taxon>Trachymyrmex</taxon>
    </lineage>
</organism>
<sequence length="190" mass="21619">MLLQFHDVLARVRTDVTDSQRRARTKWKLLIMTTGRRRDGLSLLDNLRVFRLVTGIHSRPALITSYPRHGARAVTPGSRRSGRSARREGKLAVETANCGRPLGKRVRGGRGASIRSRERGREKEMAYVYSWLGPCHFSPISRIMCESTDMAGGWIKLLRPPSSTYLPRPSDIELRIPVKATLRQRRFPES</sequence>
<proteinExistence type="predicted"/>
<dbReference type="EMBL" id="KQ981673">
    <property type="protein sequence ID" value="KYN38337.1"/>
    <property type="molecule type" value="Genomic_DNA"/>
</dbReference>